<organism evidence="1">
    <name type="scientific">human gut metagenome</name>
    <dbReference type="NCBI Taxonomy" id="408170"/>
    <lineage>
        <taxon>unclassified sequences</taxon>
        <taxon>metagenomes</taxon>
        <taxon>organismal metagenomes</taxon>
    </lineage>
</organism>
<dbReference type="InterPro" id="IPR036390">
    <property type="entry name" value="WH_DNA-bd_sf"/>
</dbReference>
<comment type="caution">
    <text evidence="1">The sequence shown here is derived from an EMBL/GenBank/DDBJ whole genome shotgun (WGS) entry which is preliminary data.</text>
</comment>
<dbReference type="SUPFAM" id="SSF46785">
    <property type="entry name" value="Winged helix' DNA-binding domain"/>
    <property type="match status" value="1"/>
</dbReference>
<accession>K1SB14</accession>
<reference evidence="1" key="1">
    <citation type="journal article" date="2013" name="Environ. Microbiol.">
        <title>Microbiota from the distal guts of lean and obese adolescents exhibit partial functional redundancy besides clear differences in community structure.</title>
        <authorList>
            <person name="Ferrer M."/>
            <person name="Ruiz A."/>
            <person name="Lanza F."/>
            <person name="Haange S.B."/>
            <person name="Oberbach A."/>
            <person name="Till H."/>
            <person name="Bargiela R."/>
            <person name="Campoy C."/>
            <person name="Segura M.T."/>
            <person name="Richter M."/>
            <person name="von Bergen M."/>
            <person name="Seifert J."/>
            <person name="Suarez A."/>
        </authorList>
    </citation>
    <scope>NUCLEOTIDE SEQUENCE</scope>
</reference>
<dbReference type="AlphaFoldDB" id="K1SB14"/>
<evidence type="ECO:0000313" key="1">
    <source>
        <dbReference type="EMBL" id="EKC52619.1"/>
    </source>
</evidence>
<protein>
    <submittedName>
        <fullName evidence="1">Transcriptional regulator, BadM/Rrf2 family</fullName>
    </submittedName>
</protein>
<dbReference type="InterPro" id="IPR000944">
    <property type="entry name" value="Tscrpt_reg_Rrf2"/>
</dbReference>
<dbReference type="InterPro" id="IPR036388">
    <property type="entry name" value="WH-like_DNA-bd_sf"/>
</dbReference>
<dbReference type="Gene3D" id="1.10.10.10">
    <property type="entry name" value="Winged helix-like DNA-binding domain superfamily/Winged helix DNA-binding domain"/>
    <property type="match status" value="1"/>
</dbReference>
<dbReference type="Pfam" id="PF02082">
    <property type="entry name" value="Rrf2"/>
    <property type="match status" value="1"/>
</dbReference>
<feature type="non-terminal residue" evidence="1">
    <location>
        <position position="44"/>
    </location>
</feature>
<dbReference type="InterPro" id="IPR030489">
    <property type="entry name" value="TR_Rrf2-type_CS"/>
</dbReference>
<proteinExistence type="predicted"/>
<sequence length="44" mass="4812">MKYLEQVVSILSKAGLIRSFRGNAGGYKLNVDPEKCTAGDILRV</sequence>
<dbReference type="EMBL" id="AJWY01011490">
    <property type="protein sequence ID" value="EKC52619.1"/>
    <property type="molecule type" value="Genomic_DNA"/>
</dbReference>
<name>K1SB14_9ZZZZ</name>
<dbReference type="PROSITE" id="PS51197">
    <property type="entry name" value="HTH_RRF2_2"/>
    <property type="match status" value="1"/>
</dbReference>
<dbReference type="PROSITE" id="PS01332">
    <property type="entry name" value="HTH_RRF2_1"/>
    <property type="match status" value="1"/>
</dbReference>
<gene>
    <name evidence="1" type="ORF">LEA_16800</name>
</gene>